<dbReference type="PROSITE" id="PS00211">
    <property type="entry name" value="ABC_TRANSPORTER_1"/>
    <property type="match status" value="1"/>
</dbReference>
<evidence type="ECO:0000256" key="1">
    <source>
        <dbReference type="ARBA" id="ARBA00004202"/>
    </source>
</evidence>
<reference evidence="12" key="1">
    <citation type="submission" date="2016-10" db="EMBL/GenBank/DDBJ databases">
        <authorList>
            <person name="Varghese N."/>
            <person name="Submissions S."/>
        </authorList>
    </citation>
    <scope>NUCLEOTIDE SEQUENCE [LARGE SCALE GENOMIC DNA]</scope>
    <source>
        <strain evidence="12">DSM 45722</strain>
    </source>
</reference>
<dbReference type="InterPro" id="IPR050388">
    <property type="entry name" value="ABC_Ni/Peptide_Import"/>
</dbReference>
<dbReference type="PANTHER" id="PTHR43297">
    <property type="entry name" value="OLIGOPEPTIDE TRANSPORT ATP-BINDING PROTEIN APPD"/>
    <property type="match status" value="1"/>
</dbReference>
<accession>A0A1G4YLF3</accession>
<comment type="subcellular location">
    <subcellularLocation>
        <location evidence="1">Cell membrane</location>
        <topology evidence="1">Peripheral membrane protein</topology>
    </subcellularLocation>
</comment>
<keyword evidence="3" id="KW-0813">Transport</keyword>
<name>A0A1G4YLF3_9ACTN</name>
<dbReference type="Gene3D" id="3.40.50.300">
    <property type="entry name" value="P-loop containing nucleotide triphosphate hydrolases"/>
    <property type="match status" value="1"/>
</dbReference>
<evidence type="ECO:0000256" key="7">
    <source>
        <dbReference type="ARBA" id="ARBA00022840"/>
    </source>
</evidence>
<gene>
    <name evidence="11" type="ORF">SAMN03159343_3055</name>
</gene>
<evidence type="ECO:0000313" key="11">
    <source>
        <dbReference type="EMBL" id="SCX54301.1"/>
    </source>
</evidence>
<sequence>MLVEVAGLTVSAGPRRLVGPLDLTIAEGEHVGVVGPSGSGKSLTVAALLGELPPGTTATGRVRVAGTDPAGPQRARLRGRVVGALLQDSATALDPLTRVGAQLAGPVRRLHGASRADAREQVHALLHRLGFADPAATARAWPATLSGGQRQRAALALALAGRPRLLVADEPTTALDTISQAAVLELLETATAGTALVLVSHDLAVVARCCTRLVVLAGGDVVEQGPTGAVLADPQHAVTRALVAAARLGADRVPPR</sequence>
<evidence type="ECO:0000256" key="9">
    <source>
        <dbReference type="ARBA" id="ARBA00023136"/>
    </source>
</evidence>
<dbReference type="EMBL" id="FMUH01000005">
    <property type="protein sequence ID" value="SCX54301.1"/>
    <property type="molecule type" value="Genomic_DNA"/>
</dbReference>
<keyword evidence="6" id="KW-0547">Nucleotide-binding</keyword>
<keyword evidence="5" id="KW-0997">Cell inner membrane</keyword>
<proteinExistence type="inferred from homology"/>
<evidence type="ECO:0000256" key="4">
    <source>
        <dbReference type="ARBA" id="ARBA00022475"/>
    </source>
</evidence>
<organism evidence="11 12">
    <name type="scientific">Klenkia marina</name>
    <dbReference type="NCBI Taxonomy" id="1960309"/>
    <lineage>
        <taxon>Bacteria</taxon>
        <taxon>Bacillati</taxon>
        <taxon>Actinomycetota</taxon>
        <taxon>Actinomycetes</taxon>
        <taxon>Geodermatophilales</taxon>
        <taxon>Geodermatophilaceae</taxon>
        <taxon>Klenkia</taxon>
    </lineage>
</organism>
<dbReference type="RefSeq" id="WP_207798512.1">
    <property type="nucleotide sequence ID" value="NZ_FMUH01000005.1"/>
</dbReference>
<dbReference type="SUPFAM" id="SSF52540">
    <property type="entry name" value="P-loop containing nucleoside triphosphate hydrolases"/>
    <property type="match status" value="1"/>
</dbReference>
<keyword evidence="4" id="KW-1003">Cell membrane</keyword>
<evidence type="ECO:0000256" key="8">
    <source>
        <dbReference type="ARBA" id="ARBA00022967"/>
    </source>
</evidence>
<evidence type="ECO:0000313" key="12">
    <source>
        <dbReference type="Proteomes" id="UP000198981"/>
    </source>
</evidence>
<dbReference type="Proteomes" id="UP000198981">
    <property type="component" value="Unassembled WGS sequence"/>
</dbReference>
<dbReference type="InterPro" id="IPR003593">
    <property type="entry name" value="AAA+_ATPase"/>
</dbReference>
<dbReference type="InterPro" id="IPR017871">
    <property type="entry name" value="ABC_transporter-like_CS"/>
</dbReference>
<dbReference type="PROSITE" id="PS50893">
    <property type="entry name" value="ABC_TRANSPORTER_2"/>
    <property type="match status" value="1"/>
</dbReference>
<evidence type="ECO:0000256" key="6">
    <source>
        <dbReference type="ARBA" id="ARBA00022741"/>
    </source>
</evidence>
<evidence type="ECO:0000256" key="5">
    <source>
        <dbReference type="ARBA" id="ARBA00022519"/>
    </source>
</evidence>
<protein>
    <submittedName>
        <fullName evidence="11">Peptide/nickel transport system ATP-binding protein</fullName>
    </submittedName>
</protein>
<dbReference type="GO" id="GO:0005886">
    <property type="term" value="C:plasma membrane"/>
    <property type="evidence" value="ECO:0007669"/>
    <property type="project" value="UniProtKB-SubCell"/>
</dbReference>
<keyword evidence="9" id="KW-0472">Membrane</keyword>
<keyword evidence="7 11" id="KW-0067">ATP-binding</keyword>
<dbReference type="AlphaFoldDB" id="A0A1G4YLF3"/>
<dbReference type="SMART" id="SM00382">
    <property type="entry name" value="AAA"/>
    <property type="match status" value="1"/>
</dbReference>
<dbReference type="InterPro" id="IPR003439">
    <property type="entry name" value="ABC_transporter-like_ATP-bd"/>
</dbReference>
<dbReference type="PANTHER" id="PTHR43297:SF14">
    <property type="entry name" value="ATPASE AAA-TYPE CORE DOMAIN-CONTAINING PROTEIN"/>
    <property type="match status" value="1"/>
</dbReference>
<keyword evidence="8" id="KW-1278">Translocase</keyword>
<feature type="domain" description="ABC transporter" evidence="10">
    <location>
        <begin position="3"/>
        <end position="243"/>
    </location>
</feature>
<dbReference type="GO" id="GO:0016887">
    <property type="term" value="F:ATP hydrolysis activity"/>
    <property type="evidence" value="ECO:0007669"/>
    <property type="project" value="InterPro"/>
</dbReference>
<evidence type="ECO:0000256" key="3">
    <source>
        <dbReference type="ARBA" id="ARBA00022448"/>
    </source>
</evidence>
<dbReference type="InterPro" id="IPR027417">
    <property type="entry name" value="P-loop_NTPase"/>
</dbReference>
<evidence type="ECO:0000259" key="10">
    <source>
        <dbReference type="PROSITE" id="PS50893"/>
    </source>
</evidence>
<dbReference type="STRING" id="1960309.SAMN03159343_3055"/>
<comment type="similarity">
    <text evidence="2">Belongs to the ABC transporter superfamily.</text>
</comment>
<keyword evidence="12" id="KW-1185">Reference proteome</keyword>
<dbReference type="Pfam" id="PF00005">
    <property type="entry name" value="ABC_tran"/>
    <property type="match status" value="1"/>
</dbReference>
<dbReference type="GO" id="GO:0005524">
    <property type="term" value="F:ATP binding"/>
    <property type="evidence" value="ECO:0007669"/>
    <property type="project" value="UniProtKB-KW"/>
</dbReference>
<evidence type="ECO:0000256" key="2">
    <source>
        <dbReference type="ARBA" id="ARBA00005417"/>
    </source>
</evidence>